<name>A0A847URW2_HALAR</name>
<dbReference type="SUPFAM" id="SSF51126">
    <property type="entry name" value="Pectin lyase-like"/>
    <property type="match status" value="1"/>
</dbReference>
<sequence>MTDDKQQRKLSRRELLSLIGTAGGTVLTGWYLSQNQPSRQEPPTEERPTSVEPSNPPQFRGPPDGTESIADHGGTVGVDTPEAAEENVAAIHRASTAADTSTVYLPPGKWYVGKRDEPEFLNPGKAGAELGAAGLGFVGEGPDLTFLVFQKDTLEQGGGNEISYVGGTDHGDVVWRDLTYDGNYQNMAFDSGTRQWGIDIEGDTTANFTLQNFRLLNIQALGLTASGSSDFRLTVDQSTFRNIGIGRVNQADGSALGHALGPTVPAGRRLTVTNSRFELISGNVIDFSRSDGFGSALIQNCFATGIGDTFIKEKGMQEVHLSNVFYQAHTPELESAMNQGAIEQERHGRGFLKQISGPGNGTTYVLENVEARNMLRRAVNLRNGKHWRLRGGRNGPIRIRNVNMNGSDESYVWRESTDPQSYFEFDIGTMITDGVQGLVFDCPSSRGVVDTLYQQHTSGIGSTGRIEIGSQHQRAAPMEPNVPSRNAVGINPLPVSDRRQLRTK</sequence>
<feature type="region of interest" description="Disordered" evidence="1">
    <location>
        <begin position="26"/>
        <end position="79"/>
    </location>
</feature>
<organism evidence="2 3">
    <name type="scientific">Haloarcula argentinensis</name>
    <dbReference type="NCBI Taxonomy" id="43776"/>
    <lineage>
        <taxon>Archaea</taxon>
        <taxon>Methanobacteriati</taxon>
        <taxon>Methanobacteriota</taxon>
        <taxon>Stenosarchaea group</taxon>
        <taxon>Halobacteria</taxon>
        <taxon>Halobacteriales</taxon>
        <taxon>Haloarculaceae</taxon>
        <taxon>Haloarcula</taxon>
    </lineage>
</organism>
<accession>A0A847URW2</accession>
<reference evidence="2" key="1">
    <citation type="submission" date="2019-12" db="EMBL/GenBank/DDBJ databases">
        <title>Whole genome sequencing of Haloarcula argentinensis strain pws5.</title>
        <authorList>
            <person name="Verma D.K."/>
            <person name="Gopal K."/>
            <person name="Prasad E.S."/>
        </authorList>
    </citation>
    <scope>NUCLEOTIDE SEQUENCE</scope>
    <source>
        <strain evidence="2">Pws5</strain>
    </source>
</reference>
<evidence type="ECO:0000313" key="2">
    <source>
        <dbReference type="EMBL" id="NLV15281.1"/>
    </source>
</evidence>
<feature type="region of interest" description="Disordered" evidence="1">
    <location>
        <begin position="471"/>
        <end position="504"/>
    </location>
</feature>
<gene>
    <name evidence="2" type="ORF">GOC77_18625</name>
</gene>
<evidence type="ECO:0008006" key="4">
    <source>
        <dbReference type="Google" id="ProtNLM"/>
    </source>
</evidence>
<evidence type="ECO:0000313" key="3">
    <source>
        <dbReference type="Proteomes" id="UP000641625"/>
    </source>
</evidence>
<protein>
    <recommendedName>
        <fullName evidence="4">Right handed beta helix domain-containing protein</fullName>
    </recommendedName>
</protein>
<comment type="caution">
    <text evidence="2">The sequence shown here is derived from an EMBL/GenBank/DDBJ whole genome shotgun (WGS) entry which is preliminary data.</text>
</comment>
<dbReference type="EMBL" id="WOWA01000011">
    <property type="protein sequence ID" value="NLV15281.1"/>
    <property type="molecule type" value="Genomic_DNA"/>
</dbReference>
<dbReference type="RefSeq" id="WP_170098630.1">
    <property type="nucleotide sequence ID" value="NZ_WOWA01000011.1"/>
</dbReference>
<proteinExistence type="predicted"/>
<evidence type="ECO:0000256" key="1">
    <source>
        <dbReference type="SAM" id="MobiDB-lite"/>
    </source>
</evidence>
<dbReference type="Proteomes" id="UP000641625">
    <property type="component" value="Unassembled WGS sequence"/>
</dbReference>
<feature type="compositionally biased region" description="Polar residues" evidence="1">
    <location>
        <begin position="31"/>
        <end position="41"/>
    </location>
</feature>
<dbReference type="Gene3D" id="2.160.20.10">
    <property type="entry name" value="Single-stranded right-handed beta-helix, Pectin lyase-like"/>
    <property type="match status" value="1"/>
</dbReference>
<dbReference type="InterPro" id="IPR012334">
    <property type="entry name" value="Pectin_lyas_fold"/>
</dbReference>
<dbReference type="AlphaFoldDB" id="A0A847URW2"/>
<dbReference type="InterPro" id="IPR011050">
    <property type="entry name" value="Pectin_lyase_fold/virulence"/>
</dbReference>